<dbReference type="Pfam" id="PF00332">
    <property type="entry name" value="Glyco_hydro_17"/>
    <property type="match status" value="1"/>
</dbReference>
<protein>
    <submittedName>
        <fullName evidence="7">Beta-1,3-glucanase</fullName>
    </submittedName>
</protein>
<reference evidence="7" key="1">
    <citation type="journal article" date="2012" name="J. Proteomics">
        <title>Proteomic analysis of secreted protein induced by a component of prey in pitcher fluid of the carnivorous plant Nepenthes alata.</title>
        <authorList>
            <person name="Hatano N."/>
            <person name="Hamada T."/>
        </authorList>
    </citation>
    <scope>NUCLEOTIDE SEQUENCE</scope>
    <source>
        <tissue evidence="7">Pitcher</tissue>
    </source>
</reference>
<sequence>MMLIALALALLFATTNTGASQIGTCFGMRADNLQPLPAVVAQYNRHNIERMRIYGPNPSLSQALSGSGIELMLGVLNQDLQHIASSQSNANSWVQDNIGAYPNVHFRYVAVGNEIRPNFNNGAAQYAPYVLPAMQNLQKAINQMGYGGRIKVSTAMEMGIAINTSPPSAGQFDPSISNYINPIVSFMRDNGSPLLLNCYPYFAYAYSSTIDLSFALFTSTGTVVHDGQYAYQNLFDAMVDSIYSALEKAGCPSVAIVVSESGWPTMGDKGTSIDNAKTYNNNLIQNVKKGTPKRPGAYLETYIFDMYNEDLKTPEREKHWGLFTANGDLKYPVNFN</sequence>
<dbReference type="AlphaFoldDB" id="I7H3Q8"/>
<evidence type="ECO:0000256" key="4">
    <source>
        <dbReference type="RuleBase" id="RU004335"/>
    </source>
</evidence>
<keyword evidence="2 5" id="KW-0378">Hydrolase</keyword>
<evidence type="ECO:0000256" key="5">
    <source>
        <dbReference type="RuleBase" id="RU004336"/>
    </source>
</evidence>
<feature type="signal peptide" evidence="6">
    <location>
        <begin position="1"/>
        <end position="19"/>
    </location>
</feature>
<gene>
    <name evidence="7" type="primary">NaBGLUC2</name>
</gene>
<dbReference type="GO" id="GO:0004553">
    <property type="term" value="F:hydrolase activity, hydrolyzing O-glycosyl compounds"/>
    <property type="evidence" value="ECO:0007669"/>
    <property type="project" value="InterPro"/>
</dbReference>
<keyword evidence="6" id="KW-0732">Signal</keyword>
<dbReference type="InterPro" id="IPR000490">
    <property type="entry name" value="Glyco_hydro_17"/>
</dbReference>
<dbReference type="EMBL" id="AB518307">
    <property type="protein sequence ID" value="BAM28611.1"/>
    <property type="molecule type" value="mRNA"/>
</dbReference>
<dbReference type="PANTHER" id="PTHR32227">
    <property type="entry name" value="GLUCAN ENDO-1,3-BETA-GLUCOSIDASE BG1-RELATED-RELATED"/>
    <property type="match status" value="1"/>
</dbReference>
<evidence type="ECO:0000256" key="2">
    <source>
        <dbReference type="ARBA" id="ARBA00022801"/>
    </source>
</evidence>
<organism evidence="7">
    <name type="scientific">Nepenthes alata</name>
    <name type="common">Winged pitcher plant</name>
    <name type="synonym">Nepenthes copelandii</name>
    <dbReference type="NCBI Taxonomy" id="4376"/>
    <lineage>
        <taxon>Eukaryota</taxon>
        <taxon>Viridiplantae</taxon>
        <taxon>Streptophyta</taxon>
        <taxon>Embryophyta</taxon>
        <taxon>Tracheophyta</taxon>
        <taxon>Spermatophyta</taxon>
        <taxon>Magnoliopsida</taxon>
        <taxon>eudicotyledons</taxon>
        <taxon>Gunneridae</taxon>
        <taxon>Pentapetalae</taxon>
        <taxon>Caryophyllales</taxon>
        <taxon>Nepenthaceae</taxon>
        <taxon>Nepenthes</taxon>
    </lineage>
</organism>
<keyword evidence="3 5" id="KW-0326">Glycosidase</keyword>
<dbReference type="FunFam" id="3.20.20.80:FF:000010">
    <property type="entry name" value="glucan endo-1,3-beta-glucosidase, basic"/>
    <property type="match status" value="1"/>
</dbReference>
<proteinExistence type="evidence at transcript level"/>
<comment type="similarity">
    <text evidence="1 4">Belongs to the glycosyl hydrolase 17 family.</text>
</comment>
<name>I7H3Q8_NEPAL</name>
<evidence type="ECO:0000313" key="7">
    <source>
        <dbReference type="EMBL" id="BAM28611.1"/>
    </source>
</evidence>
<feature type="chain" id="PRO_5003710286" evidence="6">
    <location>
        <begin position="20"/>
        <end position="336"/>
    </location>
</feature>
<dbReference type="InterPro" id="IPR017853">
    <property type="entry name" value="GH"/>
</dbReference>
<evidence type="ECO:0000256" key="1">
    <source>
        <dbReference type="ARBA" id="ARBA00008773"/>
    </source>
</evidence>
<dbReference type="Gene3D" id="3.20.20.80">
    <property type="entry name" value="Glycosidases"/>
    <property type="match status" value="1"/>
</dbReference>
<evidence type="ECO:0000256" key="6">
    <source>
        <dbReference type="SAM" id="SignalP"/>
    </source>
</evidence>
<dbReference type="GO" id="GO:0005975">
    <property type="term" value="P:carbohydrate metabolic process"/>
    <property type="evidence" value="ECO:0007669"/>
    <property type="project" value="InterPro"/>
</dbReference>
<dbReference type="SUPFAM" id="SSF51445">
    <property type="entry name" value="(Trans)glycosidases"/>
    <property type="match status" value="1"/>
</dbReference>
<dbReference type="PROSITE" id="PS00587">
    <property type="entry name" value="GLYCOSYL_HYDROL_F17"/>
    <property type="match status" value="1"/>
</dbReference>
<dbReference type="InterPro" id="IPR044965">
    <property type="entry name" value="Glyco_hydro_17_plant"/>
</dbReference>
<accession>I7H3Q8</accession>
<evidence type="ECO:0000256" key="3">
    <source>
        <dbReference type="ARBA" id="ARBA00023295"/>
    </source>
</evidence>